<dbReference type="Proteomes" id="UP000786875">
    <property type="component" value="Unassembled WGS sequence"/>
</dbReference>
<evidence type="ECO:0000313" key="2">
    <source>
        <dbReference type="Proteomes" id="UP000786875"/>
    </source>
</evidence>
<proteinExistence type="predicted"/>
<sequence>MSLESAPIETKLAIDLIMLLENHDLPAQVVLDALKIVQKDFQRKADQQVSPPLE</sequence>
<accession>A0ABS5T6W7</accession>
<comment type="caution">
    <text evidence="1">The sequence shown here is derived from an EMBL/GenBank/DDBJ whole genome shotgun (WGS) entry which is preliminary data.</text>
</comment>
<reference evidence="1 2" key="1">
    <citation type="submission" date="2020-04" db="EMBL/GenBank/DDBJ databases">
        <title>Genome sequencing of Rosenbergiella species.</title>
        <authorList>
            <person name="Alvarez-Perez S."/>
            <person name="Lievens B."/>
        </authorList>
    </citation>
    <scope>NUCLEOTIDE SEQUENCE [LARGE SCALE GENOMIC DNA]</scope>
    <source>
        <strain evidence="1 2">CdVSA20.1</strain>
    </source>
</reference>
<dbReference type="InterPro" id="IPR019630">
    <property type="entry name" value="DUF2496_YbaM-rel"/>
</dbReference>
<keyword evidence="2" id="KW-1185">Reference proteome</keyword>
<protein>
    <submittedName>
        <fullName evidence="1">DUF2496 domain-containing protein</fullName>
    </submittedName>
</protein>
<organism evidence="1 2">
    <name type="scientific">Rosenbergiella australiborealis</name>
    <dbReference type="NCBI Taxonomy" id="1544696"/>
    <lineage>
        <taxon>Bacteria</taxon>
        <taxon>Pseudomonadati</taxon>
        <taxon>Pseudomonadota</taxon>
        <taxon>Gammaproteobacteria</taxon>
        <taxon>Enterobacterales</taxon>
        <taxon>Erwiniaceae</taxon>
        <taxon>Rosenbergiella</taxon>
    </lineage>
</organism>
<dbReference type="Pfam" id="PF10689">
    <property type="entry name" value="DUF2496"/>
    <property type="match status" value="1"/>
</dbReference>
<evidence type="ECO:0000313" key="1">
    <source>
        <dbReference type="EMBL" id="MBT0728114.1"/>
    </source>
</evidence>
<dbReference type="RefSeq" id="WP_214215395.1">
    <property type="nucleotide sequence ID" value="NZ_JABBFO010000012.1"/>
</dbReference>
<gene>
    <name evidence="1" type="ORF">HGT73_12150</name>
</gene>
<dbReference type="EMBL" id="JABBFO010000012">
    <property type="protein sequence ID" value="MBT0728114.1"/>
    <property type="molecule type" value="Genomic_DNA"/>
</dbReference>
<name>A0ABS5T6W7_9GAMM</name>